<dbReference type="Gene3D" id="3.40.50.300">
    <property type="entry name" value="P-loop containing nucleotide triphosphate hydrolases"/>
    <property type="match status" value="1"/>
</dbReference>
<comment type="caution">
    <text evidence="2">The sequence shown here is derived from an EMBL/GenBank/DDBJ whole genome shotgun (WGS) entry which is preliminary data.</text>
</comment>
<dbReference type="EMBL" id="JAVDWR010000022">
    <property type="protein sequence ID" value="MDR7122822.1"/>
    <property type="molecule type" value="Genomic_DNA"/>
</dbReference>
<dbReference type="Pfam" id="PF13304">
    <property type="entry name" value="AAA_21"/>
    <property type="match status" value="1"/>
</dbReference>
<dbReference type="PANTHER" id="PTHR40396">
    <property type="entry name" value="ATPASE-LIKE PROTEIN"/>
    <property type="match status" value="1"/>
</dbReference>
<reference evidence="2 3" key="1">
    <citation type="submission" date="2023-07" db="EMBL/GenBank/DDBJ databases">
        <title>Sorghum-associated microbial communities from plants grown in Nebraska, USA.</title>
        <authorList>
            <person name="Schachtman D."/>
        </authorList>
    </citation>
    <scope>NUCLEOTIDE SEQUENCE [LARGE SCALE GENOMIC DNA]</scope>
    <source>
        <strain evidence="2 3">4138</strain>
    </source>
</reference>
<sequence>MIISLRFSNFYSFAQETNISFEIGKKPALSNYDLKLENGRRLNKVTAVVGANGSGKTQLIKPLAFLSWFVCHSFLGNKPEDPIPFQPHALFSAKNSEFELQFLLGNEEFRYRLVINTNKIVHESLHKKTSHLFSYIFSRDLKADGSGFDIKQQGFSFASAQAKAIRSNASLLSAAYNYDVPEAADFVNYFHKMIFNLNVLGRRNFNQSDLFDSAELFYQNSTLNQHMQQIICELDLGMASVRISEAEARNNSGEISTLYIPSGIHLLGETSFELPFFEESSGTQSAFVLLSRILPVLEQGGIAIIDELDNDLHPHLLPHLMDLFKFEHSNPHQAQLIFTCHTPEVLNLLKKHQVYLVQKDQQKSESWRLDEVAGLRADDNLYAKYMAGALNAVPDL</sequence>
<name>A0ABU1W4K1_9GAMM</name>
<evidence type="ECO:0000259" key="1">
    <source>
        <dbReference type="Pfam" id="PF13304"/>
    </source>
</evidence>
<dbReference type="PANTHER" id="PTHR40396:SF1">
    <property type="entry name" value="ATPASE AAA-TYPE CORE DOMAIN-CONTAINING PROTEIN"/>
    <property type="match status" value="1"/>
</dbReference>
<proteinExistence type="predicted"/>
<keyword evidence="3" id="KW-1185">Reference proteome</keyword>
<dbReference type="SUPFAM" id="SSF52540">
    <property type="entry name" value="P-loop containing nucleoside triphosphate hydrolases"/>
    <property type="match status" value="1"/>
</dbReference>
<dbReference type="RefSeq" id="WP_310281372.1">
    <property type="nucleotide sequence ID" value="NZ_JAVDWR010000022.1"/>
</dbReference>
<protein>
    <submittedName>
        <fullName evidence="2">AAA15 family ATPase/GTPase</fullName>
    </submittedName>
</protein>
<dbReference type="Proteomes" id="UP001257909">
    <property type="component" value="Unassembled WGS sequence"/>
</dbReference>
<dbReference type="InterPro" id="IPR027417">
    <property type="entry name" value="P-loop_NTPase"/>
</dbReference>
<evidence type="ECO:0000313" key="2">
    <source>
        <dbReference type="EMBL" id="MDR7122822.1"/>
    </source>
</evidence>
<dbReference type="InterPro" id="IPR003959">
    <property type="entry name" value="ATPase_AAA_core"/>
</dbReference>
<gene>
    <name evidence="2" type="ORF">J2W69_003800</name>
</gene>
<accession>A0ABU1W4K1</accession>
<feature type="domain" description="ATPase AAA-type core" evidence="1">
    <location>
        <begin position="45"/>
        <end position="347"/>
    </location>
</feature>
<evidence type="ECO:0000313" key="3">
    <source>
        <dbReference type="Proteomes" id="UP001257909"/>
    </source>
</evidence>
<organism evidence="2 3">
    <name type="scientific">Rheinheimera soli</name>
    <dbReference type="NCBI Taxonomy" id="443616"/>
    <lineage>
        <taxon>Bacteria</taxon>
        <taxon>Pseudomonadati</taxon>
        <taxon>Pseudomonadota</taxon>
        <taxon>Gammaproteobacteria</taxon>
        <taxon>Chromatiales</taxon>
        <taxon>Chromatiaceae</taxon>
        <taxon>Rheinheimera</taxon>
    </lineage>
</organism>